<organism evidence="2 3">
    <name type="scientific">Rhizophagus clarus</name>
    <dbReference type="NCBI Taxonomy" id="94130"/>
    <lineage>
        <taxon>Eukaryota</taxon>
        <taxon>Fungi</taxon>
        <taxon>Fungi incertae sedis</taxon>
        <taxon>Mucoromycota</taxon>
        <taxon>Glomeromycotina</taxon>
        <taxon>Glomeromycetes</taxon>
        <taxon>Glomerales</taxon>
        <taxon>Glomeraceae</taxon>
        <taxon>Rhizophagus</taxon>
    </lineage>
</organism>
<feature type="region of interest" description="Disordered" evidence="1">
    <location>
        <begin position="67"/>
        <end position="92"/>
    </location>
</feature>
<dbReference type="Proteomes" id="UP000615446">
    <property type="component" value="Unassembled WGS sequence"/>
</dbReference>
<gene>
    <name evidence="2" type="ORF">RCL2_003106700</name>
</gene>
<dbReference type="EMBL" id="BLAL01000356">
    <property type="protein sequence ID" value="GET04767.1"/>
    <property type="molecule type" value="Genomic_DNA"/>
</dbReference>
<accession>A0A8H3R623</accession>
<reference evidence="2" key="1">
    <citation type="submission" date="2019-10" db="EMBL/GenBank/DDBJ databases">
        <title>Conservation and host-specific expression of non-tandemly repeated heterogenous ribosome RNA gene in arbuscular mycorrhizal fungi.</title>
        <authorList>
            <person name="Maeda T."/>
            <person name="Kobayashi Y."/>
            <person name="Nakagawa T."/>
            <person name="Ezawa T."/>
            <person name="Yamaguchi K."/>
            <person name="Bino T."/>
            <person name="Nishimoto Y."/>
            <person name="Shigenobu S."/>
            <person name="Kawaguchi M."/>
        </authorList>
    </citation>
    <scope>NUCLEOTIDE SEQUENCE</scope>
    <source>
        <strain evidence="2">HR1</strain>
    </source>
</reference>
<dbReference type="AlphaFoldDB" id="A0A8H3R623"/>
<proteinExistence type="predicted"/>
<name>A0A8H3R623_9GLOM</name>
<comment type="caution">
    <text evidence="2">The sequence shown here is derived from an EMBL/GenBank/DDBJ whole genome shotgun (WGS) entry which is preliminary data.</text>
</comment>
<evidence type="ECO:0000313" key="3">
    <source>
        <dbReference type="Proteomes" id="UP000615446"/>
    </source>
</evidence>
<evidence type="ECO:0000256" key="1">
    <source>
        <dbReference type="SAM" id="MobiDB-lite"/>
    </source>
</evidence>
<sequence>MNYGESSSKKNKRLVFNENNENAEILSREKSQKMEAHLATTYIQYPEEISKYWHENIANWQINYTHNNKSLPLSQPPNSTQMQITNHYKSSD</sequence>
<protein>
    <submittedName>
        <fullName evidence="2">Uncharacterized protein</fullName>
    </submittedName>
</protein>
<evidence type="ECO:0000313" key="2">
    <source>
        <dbReference type="EMBL" id="GET04767.1"/>
    </source>
</evidence>